<gene>
    <name evidence="1" type="ORF">CIRG_06787</name>
</gene>
<name>A0A0J6YEM9_COCIT</name>
<dbReference type="EMBL" id="DS028096">
    <property type="protein sequence ID" value="KMP07106.1"/>
    <property type="molecule type" value="Genomic_DNA"/>
</dbReference>
<reference evidence="2" key="1">
    <citation type="journal article" date="2010" name="Genome Res.">
        <title>Population genomic sequencing of Coccidioides fungi reveals recent hybridization and transposon control.</title>
        <authorList>
            <person name="Neafsey D.E."/>
            <person name="Barker B.M."/>
            <person name="Sharpton T.J."/>
            <person name="Stajich J.E."/>
            <person name="Park D.J."/>
            <person name="Whiston E."/>
            <person name="Hung C.-Y."/>
            <person name="McMahan C."/>
            <person name="White J."/>
            <person name="Sykes S."/>
            <person name="Heiman D."/>
            <person name="Young S."/>
            <person name="Zeng Q."/>
            <person name="Abouelleil A."/>
            <person name="Aftuck L."/>
            <person name="Bessette D."/>
            <person name="Brown A."/>
            <person name="FitzGerald M."/>
            <person name="Lui A."/>
            <person name="Macdonald J.P."/>
            <person name="Priest M."/>
            <person name="Orbach M.J."/>
            <person name="Galgiani J.N."/>
            <person name="Kirkland T.N."/>
            <person name="Cole G.T."/>
            <person name="Birren B.W."/>
            <person name="Henn M.R."/>
            <person name="Taylor J.W."/>
            <person name="Rounsley S.D."/>
        </authorList>
    </citation>
    <scope>NUCLEOTIDE SEQUENCE [LARGE SCALE GENOMIC DNA]</scope>
    <source>
        <strain evidence="2">RMSCC 2394</strain>
    </source>
</reference>
<dbReference type="Proteomes" id="UP000054565">
    <property type="component" value="Unassembled WGS sequence"/>
</dbReference>
<evidence type="ECO:0000313" key="2">
    <source>
        <dbReference type="Proteomes" id="UP000054565"/>
    </source>
</evidence>
<evidence type="ECO:0000313" key="1">
    <source>
        <dbReference type="EMBL" id="KMP07106.1"/>
    </source>
</evidence>
<organism evidence="1 2">
    <name type="scientific">Coccidioides immitis RMSCC 2394</name>
    <dbReference type="NCBI Taxonomy" id="404692"/>
    <lineage>
        <taxon>Eukaryota</taxon>
        <taxon>Fungi</taxon>
        <taxon>Dikarya</taxon>
        <taxon>Ascomycota</taxon>
        <taxon>Pezizomycotina</taxon>
        <taxon>Eurotiomycetes</taxon>
        <taxon>Eurotiomycetidae</taxon>
        <taxon>Onygenales</taxon>
        <taxon>Onygenaceae</taxon>
        <taxon>Coccidioides</taxon>
    </lineage>
</organism>
<sequence>MPKIPTSNNGNKFMYSSSALALPSSQLDHQITVPYSGEPLTFIDEKIMSSGVNPTTEVQISRKLSKRLNVLILVTQQISKDALPARCGIPVSLSGVVERDFTVVADIRQFSADIVAGQRKADWLIASIWAVHRTLEQGTADCLDLRNPPAPIAKGASASYQDEANDK</sequence>
<dbReference type="AlphaFoldDB" id="A0A0J6YEM9"/>
<accession>A0A0J6YEM9</accession>
<proteinExistence type="predicted"/>
<protein>
    <submittedName>
        <fullName evidence="1">Uncharacterized protein</fullName>
    </submittedName>
</protein>